<reference evidence="9" key="1">
    <citation type="submission" date="2020-05" db="EMBL/GenBank/DDBJ databases">
        <authorList>
            <person name="Chiriac C."/>
            <person name="Salcher M."/>
            <person name="Ghai R."/>
            <person name="Kavagutti S V."/>
        </authorList>
    </citation>
    <scope>NUCLEOTIDE SEQUENCE</scope>
</reference>
<sequence length="220" mass="24838">MFILDGAVHETWKPFFEAQRHELERIGNFLEKESANGKVQFPHREFVLRAFEMSVEDVRVLILGQDPYPTPGHAIGYAFATLPNVPLPASLRNIFKEVATDFGSITQVDATLKSWRNQGVLLLNRVLTVEERSPGAHRKQGWEEFSQSAIEFLISQNHHFVALLWGKDAQSLADIFDPARVLLASHPSPLSAYRGFIGSHTFSKCNELLKQNGCAPVDWR</sequence>
<organism evidence="9">
    <name type="scientific">freshwater metagenome</name>
    <dbReference type="NCBI Taxonomy" id="449393"/>
    <lineage>
        <taxon>unclassified sequences</taxon>
        <taxon>metagenomes</taxon>
        <taxon>ecological metagenomes</taxon>
    </lineage>
</organism>
<dbReference type="NCBIfam" id="TIGR00628">
    <property type="entry name" value="ung"/>
    <property type="match status" value="1"/>
</dbReference>
<dbReference type="Gene3D" id="3.40.470.10">
    <property type="entry name" value="Uracil-DNA glycosylase-like domain"/>
    <property type="match status" value="1"/>
</dbReference>
<dbReference type="InterPro" id="IPR018085">
    <property type="entry name" value="Ura-DNA_Glyclase_AS"/>
</dbReference>
<dbReference type="Pfam" id="PF03167">
    <property type="entry name" value="UDG"/>
    <property type="match status" value="1"/>
</dbReference>
<dbReference type="PROSITE" id="PS00130">
    <property type="entry name" value="U_DNA_GLYCOSYLASE"/>
    <property type="match status" value="1"/>
</dbReference>
<dbReference type="InterPro" id="IPR002043">
    <property type="entry name" value="UDG_fam1"/>
</dbReference>
<protein>
    <submittedName>
        <fullName evidence="9">Unannotated protein</fullName>
    </submittedName>
</protein>
<dbReference type="NCBIfam" id="NF003592">
    <property type="entry name" value="PRK05254.1-5"/>
    <property type="match status" value="1"/>
</dbReference>
<dbReference type="InterPro" id="IPR036895">
    <property type="entry name" value="Uracil-DNA_glycosylase-like_sf"/>
</dbReference>
<evidence type="ECO:0000256" key="1">
    <source>
        <dbReference type="ARBA" id="ARBA00008184"/>
    </source>
</evidence>
<dbReference type="EMBL" id="CAEZXB010000003">
    <property type="protein sequence ID" value="CAB4668427.1"/>
    <property type="molecule type" value="Genomic_DNA"/>
</dbReference>
<evidence type="ECO:0000256" key="2">
    <source>
        <dbReference type="ARBA" id="ARBA00022763"/>
    </source>
</evidence>
<feature type="domain" description="Uracil-DNA glycosylase-like" evidence="5">
    <location>
        <begin position="51"/>
        <end position="209"/>
    </location>
</feature>
<evidence type="ECO:0000313" key="6">
    <source>
        <dbReference type="EMBL" id="CAB4668427.1"/>
    </source>
</evidence>
<gene>
    <name evidence="6" type="ORF">UFOPK2342_00280</name>
    <name evidence="7" type="ORF">UFOPK2423_00148</name>
    <name evidence="8" type="ORF">UFOPK3266_00435</name>
    <name evidence="9" type="ORF">UFOPK4367_01183</name>
</gene>
<comment type="similarity">
    <text evidence="1">Belongs to the uracil-DNA glycosylase (UDG) superfamily. UNG family.</text>
</comment>
<keyword evidence="2" id="KW-0227">DNA damage</keyword>
<evidence type="ECO:0000259" key="5">
    <source>
        <dbReference type="SMART" id="SM00986"/>
    </source>
</evidence>
<dbReference type="SMART" id="SM00986">
    <property type="entry name" value="UDG"/>
    <property type="match status" value="1"/>
</dbReference>
<dbReference type="EMBL" id="CAEZXN010000002">
    <property type="protein sequence ID" value="CAB4684107.1"/>
    <property type="molecule type" value="Genomic_DNA"/>
</dbReference>
<keyword evidence="4" id="KW-0234">DNA repair</keyword>
<accession>A0A6J7VHW6</accession>
<name>A0A6J7VHW6_9ZZZZ</name>
<evidence type="ECO:0000313" key="7">
    <source>
        <dbReference type="EMBL" id="CAB4684107.1"/>
    </source>
</evidence>
<dbReference type="CDD" id="cd10027">
    <property type="entry name" value="UDG-F1-like"/>
    <property type="match status" value="1"/>
</dbReference>
<dbReference type="EMBL" id="CAFBAA010000007">
    <property type="protein sequence ID" value="CAB4841644.1"/>
    <property type="molecule type" value="Genomic_DNA"/>
</dbReference>
<evidence type="ECO:0000256" key="4">
    <source>
        <dbReference type="ARBA" id="ARBA00023204"/>
    </source>
</evidence>
<evidence type="ECO:0000256" key="3">
    <source>
        <dbReference type="ARBA" id="ARBA00022801"/>
    </source>
</evidence>
<dbReference type="PANTHER" id="PTHR11264">
    <property type="entry name" value="URACIL-DNA GLYCOSYLASE"/>
    <property type="match status" value="1"/>
</dbReference>
<dbReference type="PANTHER" id="PTHR11264:SF0">
    <property type="entry name" value="URACIL-DNA GLYCOSYLASE"/>
    <property type="match status" value="1"/>
</dbReference>
<evidence type="ECO:0000313" key="8">
    <source>
        <dbReference type="EMBL" id="CAB4841644.1"/>
    </source>
</evidence>
<dbReference type="AlphaFoldDB" id="A0A6J7VHW6"/>
<dbReference type="GO" id="GO:0097510">
    <property type="term" value="P:base-excision repair, AP site formation via deaminated base removal"/>
    <property type="evidence" value="ECO:0007669"/>
    <property type="project" value="TreeGrafter"/>
</dbReference>
<evidence type="ECO:0000313" key="9">
    <source>
        <dbReference type="EMBL" id="CAB5077259.1"/>
    </source>
</evidence>
<proteinExistence type="inferred from homology"/>
<dbReference type="GO" id="GO:0004844">
    <property type="term" value="F:uracil DNA N-glycosylase activity"/>
    <property type="evidence" value="ECO:0007669"/>
    <property type="project" value="InterPro"/>
</dbReference>
<dbReference type="NCBIfam" id="NF003588">
    <property type="entry name" value="PRK05254.1-1"/>
    <property type="match status" value="1"/>
</dbReference>
<dbReference type="EMBL" id="CAFBRC010000089">
    <property type="protein sequence ID" value="CAB5077259.1"/>
    <property type="molecule type" value="Genomic_DNA"/>
</dbReference>
<dbReference type="SMART" id="SM00987">
    <property type="entry name" value="UreE_C"/>
    <property type="match status" value="1"/>
</dbReference>
<keyword evidence="3" id="KW-0378">Hydrolase</keyword>
<dbReference type="HAMAP" id="MF_00148">
    <property type="entry name" value="UDG"/>
    <property type="match status" value="1"/>
</dbReference>
<dbReference type="SUPFAM" id="SSF52141">
    <property type="entry name" value="Uracil-DNA glycosylase-like"/>
    <property type="match status" value="1"/>
</dbReference>
<dbReference type="InterPro" id="IPR005122">
    <property type="entry name" value="Uracil-DNA_glycosylase-like"/>
</dbReference>